<evidence type="ECO:0000256" key="1">
    <source>
        <dbReference type="SAM" id="SignalP"/>
    </source>
</evidence>
<evidence type="ECO:0000313" key="4">
    <source>
        <dbReference type="Proteomes" id="UP000186609"/>
    </source>
</evidence>
<dbReference type="STRING" id="1842727.RD110_20310"/>
<gene>
    <name evidence="3" type="ORF">RD110_20310</name>
</gene>
<dbReference type="Proteomes" id="UP000186609">
    <property type="component" value="Chromosome"/>
</dbReference>
<evidence type="ECO:0000259" key="2">
    <source>
        <dbReference type="Pfam" id="PF09832"/>
    </source>
</evidence>
<dbReference type="AlphaFoldDB" id="A0A1P8JZS3"/>
<sequence>MRKTLLALALLTATLACRAEPPSTESVEALLVATKSEAIMESVNANMENTLRQGMAQTLAGRKVTPQLQRFLDKAPRQFAEAMKEEMSWATLKPLYVQLYQESFTQEEVDGLVAFYRSPAGEALTNKMPIVMQKTMALVQSRVAPMMEKMRIATARAMAEAQSSK</sequence>
<keyword evidence="4" id="KW-1185">Reference proteome</keyword>
<dbReference type="RefSeq" id="WP_076201526.1">
    <property type="nucleotide sequence ID" value="NZ_CP019236.1"/>
</dbReference>
<dbReference type="Pfam" id="PF09832">
    <property type="entry name" value="DUF2059"/>
    <property type="match status" value="1"/>
</dbReference>
<name>A0A1P8JZS3_9BURK</name>
<reference evidence="3 4" key="1">
    <citation type="submission" date="2017-01" db="EMBL/GenBank/DDBJ databases">
        <authorList>
            <person name="Mah S.A."/>
            <person name="Swanson W.J."/>
            <person name="Moy G.W."/>
            <person name="Vacquier V.D."/>
        </authorList>
    </citation>
    <scope>NUCLEOTIDE SEQUENCE [LARGE SCALE GENOMIC DNA]</scope>
    <source>
        <strain evidence="3 4">DCY110</strain>
    </source>
</reference>
<keyword evidence="1" id="KW-0732">Signal</keyword>
<dbReference type="PROSITE" id="PS51257">
    <property type="entry name" value="PROKAR_LIPOPROTEIN"/>
    <property type="match status" value="1"/>
</dbReference>
<dbReference type="KEGG" id="rhy:RD110_20310"/>
<dbReference type="OrthoDB" id="490569at2"/>
<dbReference type="EMBL" id="CP019236">
    <property type="protein sequence ID" value="APW39268.1"/>
    <property type="molecule type" value="Genomic_DNA"/>
</dbReference>
<dbReference type="InterPro" id="IPR018637">
    <property type="entry name" value="DUF2059"/>
</dbReference>
<organism evidence="3 4">
    <name type="scientific">Rhodoferax koreensis</name>
    <dbReference type="NCBI Taxonomy" id="1842727"/>
    <lineage>
        <taxon>Bacteria</taxon>
        <taxon>Pseudomonadati</taxon>
        <taxon>Pseudomonadota</taxon>
        <taxon>Betaproteobacteria</taxon>
        <taxon>Burkholderiales</taxon>
        <taxon>Comamonadaceae</taxon>
        <taxon>Rhodoferax</taxon>
    </lineage>
</organism>
<accession>A0A1P8JZS3</accession>
<feature type="domain" description="DUF2059" evidence="2">
    <location>
        <begin position="92"/>
        <end position="148"/>
    </location>
</feature>
<feature type="signal peptide" evidence="1">
    <location>
        <begin position="1"/>
        <end position="19"/>
    </location>
</feature>
<feature type="chain" id="PRO_5013224471" description="DUF2059 domain-containing protein" evidence="1">
    <location>
        <begin position="20"/>
        <end position="165"/>
    </location>
</feature>
<evidence type="ECO:0000313" key="3">
    <source>
        <dbReference type="EMBL" id="APW39268.1"/>
    </source>
</evidence>
<protein>
    <recommendedName>
        <fullName evidence="2">DUF2059 domain-containing protein</fullName>
    </recommendedName>
</protein>
<proteinExistence type="predicted"/>